<dbReference type="InterPro" id="IPR002717">
    <property type="entry name" value="HAT_MYST-type"/>
</dbReference>
<dbReference type="InterPro" id="IPR016181">
    <property type="entry name" value="Acyl_CoA_acyltransferase"/>
</dbReference>
<dbReference type="SUPFAM" id="SSF55729">
    <property type="entry name" value="Acyl-CoA N-acyltransferases (Nat)"/>
    <property type="match status" value="1"/>
</dbReference>
<name>A0A0A8L0P1_9SACH</name>
<evidence type="ECO:0000256" key="2">
    <source>
        <dbReference type="ARBA" id="ARBA00010107"/>
    </source>
</evidence>
<evidence type="ECO:0000256" key="11">
    <source>
        <dbReference type="ARBA" id="ARBA00023242"/>
    </source>
</evidence>
<dbReference type="GO" id="GO:0008270">
    <property type="term" value="F:zinc ion binding"/>
    <property type="evidence" value="ECO:0007669"/>
    <property type="project" value="UniProtKB-KW"/>
</dbReference>
<dbReference type="PANTHER" id="PTHR10615">
    <property type="entry name" value="HISTONE ACETYLTRANSFERASE"/>
    <property type="match status" value="1"/>
</dbReference>
<dbReference type="InterPro" id="IPR050603">
    <property type="entry name" value="MYST_HAT"/>
</dbReference>
<evidence type="ECO:0000256" key="9">
    <source>
        <dbReference type="ARBA" id="ARBA00023015"/>
    </source>
</evidence>
<evidence type="ECO:0000256" key="8">
    <source>
        <dbReference type="ARBA" id="ARBA00022990"/>
    </source>
</evidence>
<gene>
    <name evidence="15" type="ORF">KLDO_g134</name>
</gene>
<dbReference type="GO" id="GO:0046972">
    <property type="term" value="F:histone H4K16 acetyltransferase activity"/>
    <property type="evidence" value="ECO:0007669"/>
    <property type="project" value="TreeGrafter"/>
</dbReference>
<comment type="subcellular location">
    <subcellularLocation>
        <location evidence="1">Nucleus</location>
    </subcellularLocation>
</comment>
<comment type="similarity">
    <text evidence="2">Belongs to the MYST (SAS/MOZ) family.</text>
</comment>
<feature type="active site" description="Proton donor/acceptor" evidence="13">
    <location>
        <position position="225"/>
    </location>
</feature>
<evidence type="ECO:0000313" key="15">
    <source>
        <dbReference type="EMBL" id="CDO91801.1"/>
    </source>
</evidence>
<dbReference type="FunFam" id="3.40.630.30:FF:000067">
    <property type="entry name" value="Histone acetyltransferase"/>
    <property type="match status" value="1"/>
</dbReference>
<evidence type="ECO:0000256" key="6">
    <source>
        <dbReference type="ARBA" id="ARBA00022771"/>
    </source>
</evidence>
<keyword evidence="8" id="KW-0007">Acetylation</keyword>
<dbReference type="GO" id="GO:0006355">
    <property type="term" value="P:regulation of DNA-templated transcription"/>
    <property type="evidence" value="ECO:0007669"/>
    <property type="project" value="InterPro"/>
</dbReference>
<dbReference type="InterPro" id="IPR036388">
    <property type="entry name" value="WH-like_DNA-bd_sf"/>
</dbReference>
<evidence type="ECO:0000256" key="10">
    <source>
        <dbReference type="ARBA" id="ARBA00023163"/>
    </source>
</evidence>
<comment type="caution">
    <text evidence="15">The sequence shown here is derived from an EMBL/GenBank/DDBJ whole genome shotgun (WGS) entry which is preliminary data.</text>
</comment>
<keyword evidence="7" id="KW-0862">Zinc</keyword>
<evidence type="ECO:0000256" key="12">
    <source>
        <dbReference type="ARBA" id="ARBA00023315"/>
    </source>
</evidence>
<dbReference type="GO" id="GO:0035267">
    <property type="term" value="C:NuA4 histone acetyltransferase complex"/>
    <property type="evidence" value="ECO:0007669"/>
    <property type="project" value="TreeGrafter"/>
</dbReference>
<protein>
    <recommendedName>
        <fullName evidence="3">histone acetyltransferase</fullName>
        <ecNumber evidence="3">2.3.1.48</ecNumber>
    </recommendedName>
</protein>
<dbReference type="Gene3D" id="1.10.10.10">
    <property type="entry name" value="Winged helix-like DNA-binding domain superfamily/Winged helix DNA-binding domain"/>
    <property type="match status" value="1"/>
</dbReference>
<evidence type="ECO:0000256" key="4">
    <source>
        <dbReference type="ARBA" id="ARBA00022679"/>
    </source>
</evidence>
<dbReference type="Proteomes" id="UP000031516">
    <property type="component" value="Unassembled WGS sequence"/>
</dbReference>
<evidence type="ECO:0000259" key="14">
    <source>
        <dbReference type="PROSITE" id="PS51726"/>
    </source>
</evidence>
<keyword evidence="5" id="KW-0479">Metal-binding</keyword>
<keyword evidence="12" id="KW-0012">Acyltransferase</keyword>
<dbReference type="PROSITE" id="PS51726">
    <property type="entry name" value="MYST_HAT"/>
    <property type="match status" value="1"/>
</dbReference>
<feature type="domain" description="MYST-type HAT" evidence="14">
    <location>
        <begin position="21"/>
        <end position="300"/>
    </location>
</feature>
<evidence type="ECO:0000256" key="1">
    <source>
        <dbReference type="ARBA" id="ARBA00004123"/>
    </source>
</evidence>
<dbReference type="EC" id="2.3.1.48" evidence="3"/>
<keyword evidence="6" id="KW-0863">Zinc-finger</keyword>
<dbReference type="PANTHER" id="PTHR10615:SF219">
    <property type="entry name" value="HISTONE ACETYLTRANSFERASE KAT5"/>
    <property type="match status" value="1"/>
</dbReference>
<evidence type="ECO:0000313" key="16">
    <source>
        <dbReference type="Proteomes" id="UP000031516"/>
    </source>
</evidence>
<evidence type="ECO:0000256" key="7">
    <source>
        <dbReference type="ARBA" id="ARBA00022833"/>
    </source>
</evidence>
<reference evidence="15 16" key="1">
    <citation type="submission" date="2014-03" db="EMBL/GenBank/DDBJ databases">
        <title>The genome of Kluyveromyces dobzhanskii.</title>
        <authorList>
            <person name="Nystedt B."/>
            <person name="Astrom S."/>
        </authorList>
    </citation>
    <scope>NUCLEOTIDE SEQUENCE [LARGE SCALE GENOMIC DNA]</scope>
    <source>
        <strain evidence="15 16">CBS 2104</strain>
    </source>
</reference>
<evidence type="ECO:0000256" key="13">
    <source>
        <dbReference type="PIRSR" id="PIRSR602717-51"/>
    </source>
</evidence>
<evidence type="ECO:0000256" key="5">
    <source>
        <dbReference type="ARBA" id="ARBA00022723"/>
    </source>
</evidence>
<organism evidence="15 16">
    <name type="scientific">Kluyveromyces dobzhanskii CBS 2104</name>
    <dbReference type="NCBI Taxonomy" id="1427455"/>
    <lineage>
        <taxon>Eukaryota</taxon>
        <taxon>Fungi</taxon>
        <taxon>Dikarya</taxon>
        <taxon>Ascomycota</taxon>
        <taxon>Saccharomycotina</taxon>
        <taxon>Saccharomycetes</taxon>
        <taxon>Saccharomycetales</taxon>
        <taxon>Saccharomycetaceae</taxon>
        <taxon>Kluyveromyces</taxon>
    </lineage>
</organism>
<keyword evidence="11" id="KW-0539">Nucleus</keyword>
<evidence type="ECO:0000256" key="3">
    <source>
        <dbReference type="ARBA" id="ARBA00013184"/>
    </source>
</evidence>
<dbReference type="Gene3D" id="3.30.60.60">
    <property type="entry name" value="N-acetyl transferase-like"/>
    <property type="match status" value="1"/>
</dbReference>
<dbReference type="OrthoDB" id="787137at2759"/>
<proteinExistence type="inferred from homology"/>
<keyword evidence="4" id="KW-0808">Transferase</keyword>
<dbReference type="EMBL" id="CCBQ010000004">
    <property type="protein sequence ID" value="CDO91801.1"/>
    <property type="molecule type" value="Genomic_DNA"/>
</dbReference>
<dbReference type="AlphaFoldDB" id="A0A0A8L0P1"/>
<dbReference type="GO" id="GO:0005634">
    <property type="term" value="C:nucleus"/>
    <property type="evidence" value="ECO:0007669"/>
    <property type="project" value="UniProtKB-SubCell"/>
</dbReference>
<keyword evidence="9" id="KW-0805">Transcription regulation</keyword>
<dbReference type="Pfam" id="PF01853">
    <property type="entry name" value="MOZ_SAS"/>
    <property type="match status" value="1"/>
</dbReference>
<keyword evidence="10" id="KW-0804">Transcription</keyword>
<accession>A0A0A8L0P1</accession>
<keyword evidence="16" id="KW-1185">Reference proteome</keyword>
<sequence length="319" mass="37499">MVTKPDKHKGSEEDAEIYGILDKPNIKYVQFGLNQRFGTWYGSNVYFGRVKKTLGFKESNNEHLSRQNCNEKINDNQYWLDTLYVCEYCFKYTDVEAELITHDQLCRYKHKPPGRMVYRSPEYTIRRVKGSKHETFCQCLCLFTKLFLDNKSVYFKVKQFEFYIVYETNSTKPMAFFSKDLYSYHQNNLACILVFPPYQRRKLGTLLIEFSYILSRNQNLVSGPEQPLSPFGLIGYLKFWCYSIVWHLTEGELNAVASVTLNELSEATGFRIPDVIQALKHLKCLSDTEIKLNVVRSWARRNKVSKGFLIKDEYLLLDE</sequence>
<dbReference type="Gene3D" id="3.40.630.30">
    <property type="match status" value="1"/>
</dbReference>